<dbReference type="Gene3D" id="3.90.1210.10">
    <property type="entry name" value="Antifreeze-like/N-acetylneuraminic acid synthase C-terminal domain"/>
    <property type="match status" value="1"/>
</dbReference>
<name>A0A383S792_9ACTN</name>
<dbReference type="RefSeq" id="WP_119162179.1">
    <property type="nucleotide sequence ID" value="NZ_LR134442.1"/>
</dbReference>
<dbReference type="EMBL" id="RCIW01000009">
    <property type="protein sequence ID" value="RLP09934.1"/>
    <property type="molecule type" value="Genomic_DNA"/>
</dbReference>
<evidence type="ECO:0000259" key="1">
    <source>
        <dbReference type="SMART" id="SM00858"/>
    </source>
</evidence>
<keyword evidence="4" id="KW-1185">Reference proteome</keyword>
<feature type="domain" description="SAF" evidence="1">
    <location>
        <begin position="45"/>
        <end position="107"/>
    </location>
</feature>
<dbReference type="CDD" id="cd11614">
    <property type="entry name" value="SAF_CpaB_FlgA_like"/>
    <property type="match status" value="1"/>
</dbReference>
<evidence type="ECO:0000313" key="3">
    <source>
        <dbReference type="EMBL" id="SYZ33848.1"/>
    </source>
</evidence>
<gene>
    <name evidence="2" type="ORF">D7U36_07125</name>
    <name evidence="3" type="ORF">PROPAUS_1802</name>
</gene>
<accession>A0A383S792</accession>
<dbReference type="OrthoDB" id="3728828at2"/>
<evidence type="ECO:0000313" key="4">
    <source>
        <dbReference type="Proteomes" id="UP000263928"/>
    </source>
</evidence>
<dbReference type="Proteomes" id="UP000279336">
    <property type="component" value="Unassembled WGS sequence"/>
</dbReference>
<dbReference type="Proteomes" id="UP000263928">
    <property type="component" value="Unassembled WGS sequence"/>
</dbReference>
<dbReference type="Pfam" id="PF08666">
    <property type="entry name" value="SAF"/>
    <property type="match status" value="1"/>
</dbReference>
<dbReference type="SMART" id="SM00858">
    <property type="entry name" value="SAF"/>
    <property type="match status" value="1"/>
</dbReference>
<dbReference type="InterPro" id="IPR013974">
    <property type="entry name" value="SAF"/>
</dbReference>
<reference evidence="4" key="2">
    <citation type="submission" date="2018-08" db="EMBL/GenBank/DDBJ databases">
        <authorList>
            <person name="Hornung B."/>
        </authorList>
    </citation>
    <scope>NUCLEOTIDE SEQUENCE [LARGE SCALE GENOMIC DNA]</scope>
</reference>
<dbReference type="EMBL" id="UNQJ01000013">
    <property type="protein sequence ID" value="SYZ33848.1"/>
    <property type="molecule type" value="Genomic_DNA"/>
</dbReference>
<evidence type="ECO:0000313" key="5">
    <source>
        <dbReference type="Proteomes" id="UP000279336"/>
    </source>
</evidence>
<sequence>MNPGRWISSLLRTVRWHRRGLAIVAAACALVFALAALSPSSGPTRTVVVSARPLTAGVVIGADDVTTAELPAQSAPSSALTDPAQVIGQILVAPRPSGATLLGEDIVNSSLVTTSDGLSLVPFRISDEGIASVLEVGDLISVVALGSEGQPVPIVDRVRIAALPAPEASGSLSGSGSGGALVIVAAKADQAGMLAAASASYELSIILEAP</sequence>
<reference evidence="3" key="1">
    <citation type="submission" date="2018-08" db="EMBL/GenBank/DDBJ databases">
        <authorList>
            <person name="Ferrada E.E."/>
            <person name="Latorre B.A."/>
        </authorList>
    </citation>
    <scope>NUCLEOTIDE SEQUENCE [LARGE SCALE GENOMIC DNA]</scope>
    <source>
        <strain evidence="3">Propionibacterium_australiense1</strain>
    </source>
</reference>
<organism evidence="3 4">
    <name type="scientific">Propionibacterium australiense</name>
    <dbReference type="NCBI Taxonomy" id="119981"/>
    <lineage>
        <taxon>Bacteria</taxon>
        <taxon>Bacillati</taxon>
        <taxon>Actinomycetota</taxon>
        <taxon>Actinomycetes</taxon>
        <taxon>Propionibacteriales</taxon>
        <taxon>Propionibacteriaceae</taxon>
        <taxon>Propionibacterium</taxon>
    </lineage>
</organism>
<protein>
    <submittedName>
        <fullName evidence="3">SAF domain</fullName>
    </submittedName>
</protein>
<evidence type="ECO:0000313" key="2">
    <source>
        <dbReference type="EMBL" id="RLP09934.1"/>
    </source>
</evidence>
<reference evidence="2 5" key="3">
    <citation type="submission" date="2018-10" db="EMBL/GenBank/DDBJ databases">
        <title>Propionibacterium australiense Genome Sequencing and Assembly.</title>
        <authorList>
            <person name="Bernier A.-M."/>
            <person name="Bernard K."/>
        </authorList>
    </citation>
    <scope>NUCLEOTIDE SEQUENCE [LARGE SCALE GENOMIC DNA]</scope>
    <source>
        <strain evidence="2 5">NML98A078</strain>
    </source>
</reference>
<proteinExistence type="predicted"/>
<dbReference type="AlphaFoldDB" id="A0A383S792"/>